<keyword evidence="1" id="KW-0812">Transmembrane</keyword>
<organism evidence="2 3">
    <name type="scientific">Candidatus Uhrbacteria bacterium GW2011_GWA2_53_10</name>
    <dbReference type="NCBI Taxonomy" id="1618980"/>
    <lineage>
        <taxon>Bacteria</taxon>
        <taxon>Candidatus Uhriibacteriota</taxon>
    </lineage>
</organism>
<name>A0A0G1ZVA0_9BACT</name>
<evidence type="ECO:0000256" key="1">
    <source>
        <dbReference type="SAM" id="Phobius"/>
    </source>
</evidence>
<evidence type="ECO:0000313" key="3">
    <source>
        <dbReference type="Proteomes" id="UP000034711"/>
    </source>
</evidence>
<proteinExistence type="predicted"/>
<keyword evidence="1" id="KW-0472">Membrane</keyword>
<comment type="caution">
    <text evidence="2">The sequence shown here is derived from an EMBL/GenBank/DDBJ whole genome shotgun (WGS) entry which is preliminary data.</text>
</comment>
<accession>A0A0G1ZVA0</accession>
<protein>
    <submittedName>
        <fullName evidence="2">Uncharacterized protein</fullName>
    </submittedName>
</protein>
<keyword evidence="1" id="KW-1133">Transmembrane helix</keyword>
<dbReference type="Proteomes" id="UP000034711">
    <property type="component" value="Unassembled WGS sequence"/>
</dbReference>
<evidence type="ECO:0000313" key="2">
    <source>
        <dbReference type="EMBL" id="KKW32257.1"/>
    </source>
</evidence>
<dbReference type="EMBL" id="LCRI01000030">
    <property type="protein sequence ID" value="KKW32257.1"/>
    <property type="molecule type" value="Genomic_DNA"/>
</dbReference>
<sequence>MWVSKKIGKGVVYCELYILITDIYMFPIRYNIGHFLF</sequence>
<reference evidence="2 3" key="1">
    <citation type="journal article" date="2015" name="Nature">
        <title>rRNA introns, odd ribosomes, and small enigmatic genomes across a large radiation of phyla.</title>
        <authorList>
            <person name="Brown C.T."/>
            <person name="Hug L.A."/>
            <person name="Thomas B.C."/>
            <person name="Sharon I."/>
            <person name="Castelle C.J."/>
            <person name="Singh A."/>
            <person name="Wilkins M.J."/>
            <person name="Williams K.H."/>
            <person name="Banfield J.F."/>
        </authorList>
    </citation>
    <scope>NUCLEOTIDE SEQUENCE [LARGE SCALE GENOMIC DNA]</scope>
</reference>
<gene>
    <name evidence="2" type="ORF">UY77_C0030G0013</name>
</gene>
<dbReference type="AlphaFoldDB" id="A0A0G1ZVA0"/>
<feature type="transmembrane region" description="Helical" evidence="1">
    <location>
        <begin position="12"/>
        <end position="32"/>
    </location>
</feature>